<reference evidence="1" key="1">
    <citation type="submission" date="2020-11" db="EMBL/GenBank/DDBJ databases">
        <authorList>
            <consortium name="DOE Joint Genome Institute"/>
            <person name="Ahrendt S."/>
            <person name="Riley R."/>
            <person name="Andreopoulos W."/>
            <person name="Labutti K."/>
            <person name="Pangilinan J."/>
            <person name="Ruiz-Duenas F.J."/>
            <person name="Barrasa J.M."/>
            <person name="Sanchez-Garcia M."/>
            <person name="Camarero S."/>
            <person name="Miyauchi S."/>
            <person name="Serrano A."/>
            <person name="Linde D."/>
            <person name="Babiker R."/>
            <person name="Drula E."/>
            <person name="Ayuso-Fernandez I."/>
            <person name="Pacheco R."/>
            <person name="Padilla G."/>
            <person name="Ferreira P."/>
            <person name="Barriuso J."/>
            <person name="Kellner H."/>
            <person name="Castanera R."/>
            <person name="Alfaro M."/>
            <person name="Ramirez L."/>
            <person name="Pisabarro A.G."/>
            <person name="Kuo A."/>
            <person name="Tritt A."/>
            <person name="Lipzen A."/>
            <person name="He G."/>
            <person name="Yan M."/>
            <person name="Ng V."/>
            <person name="Cullen D."/>
            <person name="Martin F."/>
            <person name="Rosso M.-N."/>
            <person name="Henrissat B."/>
            <person name="Hibbett D."/>
            <person name="Martinez A.T."/>
            <person name="Grigoriev I.V."/>
        </authorList>
    </citation>
    <scope>NUCLEOTIDE SEQUENCE</scope>
    <source>
        <strain evidence="1">AH 40177</strain>
    </source>
</reference>
<name>A0A9P5PMH9_9AGAR</name>
<evidence type="ECO:0000313" key="1">
    <source>
        <dbReference type="EMBL" id="KAF9066043.1"/>
    </source>
</evidence>
<protein>
    <submittedName>
        <fullName evidence="1">Uncharacterized protein</fullName>
    </submittedName>
</protein>
<keyword evidence="2" id="KW-1185">Reference proteome</keyword>
<comment type="caution">
    <text evidence="1">The sequence shown here is derived from an EMBL/GenBank/DDBJ whole genome shotgun (WGS) entry which is preliminary data.</text>
</comment>
<evidence type="ECO:0000313" key="2">
    <source>
        <dbReference type="Proteomes" id="UP000772434"/>
    </source>
</evidence>
<dbReference type="Proteomes" id="UP000772434">
    <property type="component" value="Unassembled WGS sequence"/>
</dbReference>
<proteinExistence type="predicted"/>
<gene>
    <name evidence="1" type="ORF">BDP27DRAFT_1054730</name>
</gene>
<dbReference type="AlphaFoldDB" id="A0A9P5PMH9"/>
<organism evidence="1 2">
    <name type="scientific">Rhodocollybia butyracea</name>
    <dbReference type="NCBI Taxonomy" id="206335"/>
    <lineage>
        <taxon>Eukaryota</taxon>
        <taxon>Fungi</taxon>
        <taxon>Dikarya</taxon>
        <taxon>Basidiomycota</taxon>
        <taxon>Agaricomycotina</taxon>
        <taxon>Agaricomycetes</taxon>
        <taxon>Agaricomycetidae</taxon>
        <taxon>Agaricales</taxon>
        <taxon>Marasmiineae</taxon>
        <taxon>Omphalotaceae</taxon>
        <taxon>Rhodocollybia</taxon>
    </lineage>
</organism>
<dbReference type="OrthoDB" id="521512at2759"/>
<accession>A0A9P5PMH9</accession>
<sequence length="112" mass="12818">MSQVPSSIQRILSQLDAWRNSLVFQRTTVLRNLFPGFGISHPRYVIADSVLSSHKKPEVNIAKCFLRVLMILINTVVYESTMQKTVYTAVSYIIELYQKTGQTMNAFLDSCR</sequence>
<dbReference type="EMBL" id="JADNRY010000093">
    <property type="protein sequence ID" value="KAF9066043.1"/>
    <property type="molecule type" value="Genomic_DNA"/>
</dbReference>